<gene>
    <name evidence="2" type="ORF">D16iCDA_16680</name>
</gene>
<evidence type="ECO:0000256" key="1">
    <source>
        <dbReference type="SAM" id="Phobius"/>
    </source>
</evidence>
<reference evidence="2" key="1">
    <citation type="submission" date="2021-05" db="EMBL/GenBank/DDBJ databases">
        <title>Complete genome sequence of Pseudomonas seleniipraecipitans strain D1-6.</title>
        <authorList>
            <person name="Lafi F."/>
            <person name="Eida A."/>
            <person name="Alam I."/>
            <person name="Hert H."/>
            <person name="Saad M."/>
        </authorList>
    </citation>
    <scope>NUCLEOTIDE SEQUENCE</scope>
    <source>
        <strain evidence="2">D1-6</strain>
    </source>
</reference>
<keyword evidence="1" id="KW-1133">Transmembrane helix</keyword>
<name>A0ABY5JEZ7_9GAMM</name>
<sequence>MQLFGEVTVSEQDAFVKGLKERLPDDLRDSFSNEQLSALKVAFGARQWGRHPVDLRGTLKLWRWRYYFVLLAGRNQRDLSRAQQELSLTAKALGVSVFLMISLLVGLLFLYLIKSALGINLFSGYSLGLWDWFKSG</sequence>
<dbReference type="Proteomes" id="UP000887421">
    <property type="component" value="Chromosome"/>
</dbReference>
<organism evidence="2 3">
    <name type="scientific">Phytopseudomonas seleniipraecipitans</name>
    <dbReference type="NCBI Taxonomy" id="640205"/>
    <lineage>
        <taxon>Bacteria</taxon>
        <taxon>Pseudomonadati</taxon>
        <taxon>Pseudomonadota</taxon>
        <taxon>Gammaproteobacteria</taxon>
        <taxon>Pseudomonadales</taxon>
        <taxon>Pseudomonadaceae</taxon>
        <taxon>Phytopseudomonas</taxon>
    </lineage>
</organism>
<feature type="transmembrane region" description="Helical" evidence="1">
    <location>
        <begin position="92"/>
        <end position="113"/>
    </location>
</feature>
<keyword evidence="1" id="KW-0812">Transmembrane</keyword>
<evidence type="ECO:0000313" key="2">
    <source>
        <dbReference type="EMBL" id="UUD66200.1"/>
    </source>
</evidence>
<proteinExistence type="predicted"/>
<keyword evidence="3" id="KW-1185">Reference proteome</keyword>
<evidence type="ECO:0000313" key="3">
    <source>
        <dbReference type="Proteomes" id="UP000887421"/>
    </source>
</evidence>
<keyword evidence="1" id="KW-0472">Membrane</keyword>
<protein>
    <submittedName>
        <fullName evidence="2">3-phosphoshikimate 1-carboxyvinyltransferase</fullName>
    </submittedName>
</protein>
<dbReference type="EMBL" id="CP076114">
    <property type="protein sequence ID" value="UUD66200.1"/>
    <property type="molecule type" value="Genomic_DNA"/>
</dbReference>
<accession>A0ABY5JEZ7</accession>